<reference evidence="3" key="1">
    <citation type="submission" date="2015-11" db="EMBL/GenBank/DDBJ databases">
        <authorList>
            <person name="Varghese N."/>
        </authorList>
    </citation>
    <scope>NUCLEOTIDE SEQUENCE [LARGE SCALE GENOMIC DNA]</scope>
    <source>
        <strain evidence="3">DSM 45899</strain>
    </source>
</reference>
<dbReference type="InterPro" id="IPR004360">
    <property type="entry name" value="Glyas_Fos-R_dOase_dom"/>
</dbReference>
<dbReference type="Proteomes" id="UP000198802">
    <property type="component" value="Unassembled WGS sequence"/>
</dbReference>
<keyword evidence="3" id="KW-1185">Reference proteome</keyword>
<dbReference type="RefSeq" id="WP_006541787.1">
    <property type="nucleotide sequence ID" value="NZ_FAOZ01000038.1"/>
</dbReference>
<evidence type="ECO:0000313" key="3">
    <source>
        <dbReference type="Proteomes" id="UP000198802"/>
    </source>
</evidence>
<dbReference type="InterPro" id="IPR037523">
    <property type="entry name" value="VOC_core"/>
</dbReference>
<evidence type="ECO:0000259" key="1">
    <source>
        <dbReference type="PROSITE" id="PS51819"/>
    </source>
</evidence>
<organism evidence="2 3">
    <name type="scientific">Parafrankia irregularis</name>
    <dbReference type="NCBI Taxonomy" id="795642"/>
    <lineage>
        <taxon>Bacteria</taxon>
        <taxon>Bacillati</taxon>
        <taxon>Actinomycetota</taxon>
        <taxon>Actinomycetes</taxon>
        <taxon>Frankiales</taxon>
        <taxon>Frankiaceae</taxon>
        <taxon>Parafrankia</taxon>
    </lineage>
</organism>
<feature type="domain" description="VOC" evidence="1">
    <location>
        <begin position="5"/>
        <end position="129"/>
    </location>
</feature>
<dbReference type="Pfam" id="PF00903">
    <property type="entry name" value="Glyoxalase"/>
    <property type="match status" value="1"/>
</dbReference>
<accession>A0A0S4QYX2</accession>
<dbReference type="Gene3D" id="3.10.180.10">
    <property type="entry name" value="2,3-Dihydroxybiphenyl 1,2-Dioxygenase, domain 1"/>
    <property type="match status" value="1"/>
</dbReference>
<dbReference type="PROSITE" id="PS51819">
    <property type="entry name" value="VOC"/>
    <property type="match status" value="1"/>
</dbReference>
<sequence>MPLGAISWNLVWAHDISLMTGWYRDGLGLKVLSTTEQSAVFDTGPCILVLIGRHDNGPSGNPDRTGWERNQVLFTFKVDDMDAELAELAERGVEPIHVAPVVIDGMDAPRWRVAQLMDPEGNIVELCDEPVRWHPHIYA</sequence>
<dbReference type="SUPFAM" id="SSF54593">
    <property type="entry name" value="Glyoxalase/Bleomycin resistance protein/Dihydroxybiphenyl dioxygenase"/>
    <property type="match status" value="1"/>
</dbReference>
<name>A0A0S4QYX2_9ACTN</name>
<evidence type="ECO:0000313" key="2">
    <source>
        <dbReference type="EMBL" id="CUU60318.1"/>
    </source>
</evidence>
<protein>
    <submittedName>
        <fullName evidence="2">Glyoxalase-like domain-containing protein</fullName>
    </submittedName>
</protein>
<dbReference type="InterPro" id="IPR029068">
    <property type="entry name" value="Glyas_Bleomycin-R_OHBP_Dase"/>
</dbReference>
<dbReference type="EMBL" id="FAOZ01000038">
    <property type="protein sequence ID" value="CUU60318.1"/>
    <property type="molecule type" value="Genomic_DNA"/>
</dbReference>
<dbReference type="AlphaFoldDB" id="A0A0S4QYX2"/>
<gene>
    <name evidence="2" type="ORF">Ga0074812_13833</name>
</gene>
<proteinExistence type="predicted"/>